<dbReference type="GO" id="GO:0003676">
    <property type="term" value="F:nucleic acid binding"/>
    <property type="evidence" value="ECO:0007669"/>
    <property type="project" value="InterPro"/>
</dbReference>
<keyword evidence="2" id="KW-0808">Transferase</keyword>
<dbReference type="AlphaFoldDB" id="A0A6L2M1I9"/>
<dbReference type="InterPro" id="IPR041588">
    <property type="entry name" value="Integrase_H2C2"/>
</dbReference>
<gene>
    <name evidence="2" type="ORF">Tci_039879</name>
</gene>
<dbReference type="Pfam" id="PF13650">
    <property type="entry name" value="Asp_protease_2"/>
    <property type="match status" value="1"/>
</dbReference>
<dbReference type="EMBL" id="BKCJ010005651">
    <property type="protein sequence ID" value="GEU67901.1"/>
    <property type="molecule type" value="Genomic_DNA"/>
</dbReference>
<dbReference type="GO" id="GO:0003964">
    <property type="term" value="F:RNA-directed DNA polymerase activity"/>
    <property type="evidence" value="ECO:0007669"/>
    <property type="project" value="UniProtKB-KW"/>
</dbReference>
<dbReference type="InterPro" id="IPR036397">
    <property type="entry name" value="RNaseH_sf"/>
</dbReference>
<accession>A0A6L2M1I9</accession>
<feature type="domain" description="Integrase catalytic" evidence="1">
    <location>
        <begin position="115"/>
        <end position="297"/>
    </location>
</feature>
<reference evidence="2" key="1">
    <citation type="journal article" date="2019" name="Sci. Rep.">
        <title>Draft genome of Tanacetum cinerariifolium, the natural source of mosquito coil.</title>
        <authorList>
            <person name="Yamashiro T."/>
            <person name="Shiraishi A."/>
            <person name="Satake H."/>
            <person name="Nakayama K."/>
        </authorList>
    </citation>
    <scope>NUCLEOTIDE SEQUENCE</scope>
</reference>
<name>A0A6L2M1I9_TANCI</name>
<organism evidence="2">
    <name type="scientific">Tanacetum cinerariifolium</name>
    <name type="common">Dalmatian daisy</name>
    <name type="synonym">Chrysanthemum cinerariifolium</name>
    <dbReference type="NCBI Taxonomy" id="118510"/>
    <lineage>
        <taxon>Eukaryota</taxon>
        <taxon>Viridiplantae</taxon>
        <taxon>Streptophyta</taxon>
        <taxon>Embryophyta</taxon>
        <taxon>Tracheophyta</taxon>
        <taxon>Spermatophyta</taxon>
        <taxon>Magnoliopsida</taxon>
        <taxon>eudicotyledons</taxon>
        <taxon>Gunneridae</taxon>
        <taxon>Pentapetalae</taxon>
        <taxon>asterids</taxon>
        <taxon>campanulids</taxon>
        <taxon>Asterales</taxon>
        <taxon>Asteraceae</taxon>
        <taxon>Asteroideae</taxon>
        <taxon>Anthemideae</taxon>
        <taxon>Anthemidinae</taxon>
        <taxon>Tanacetum</taxon>
    </lineage>
</organism>
<dbReference type="CDD" id="cd00303">
    <property type="entry name" value="retropepsin_like"/>
    <property type="match status" value="1"/>
</dbReference>
<keyword evidence="2" id="KW-0695">RNA-directed DNA polymerase</keyword>
<dbReference type="InterPro" id="IPR001584">
    <property type="entry name" value="Integrase_cat-core"/>
</dbReference>
<protein>
    <submittedName>
        <fullName evidence="2">Reverse transcriptase domain-containing protein</fullName>
    </submittedName>
</protein>
<dbReference type="Gene3D" id="1.10.340.70">
    <property type="match status" value="1"/>
</dbReference>
<dbReference type="PROSITE" id="PS50994">
    <property type="entry name" value="INTEGRASE"/>
    <property type="match status" value="1"/>
</dbReference>
<dbReference type="Pfam" id="PF00665">
    <property type="entry name" value="rve"/>
    <property type="match status" value="1"/>
</dbReference>
<dbReference type="InterPro" id="IPR052160">
    <property type="entry name" value="Gypsy_RT_Integrase-like"/>
</dbReference>
<dbReference type="Gene3D" id="2.40.70.10">
    <property type="entry name" value="Acid Proteases"/>
    <property type="match status" value="1"/>
</dbReference>
<evidence type="ECO:0000313" key="2">
    <source>
        <dbReference type="EMBL" id="GEU67901.1"/>
    </source>
</evidence>
<dbReference type="PANTHER" id="PTHR47266">
    <property type="entry name" value="ENDONUCLEASE-RELATED"/>
    <property type="match status" value="1"/>
</dbReference>
<evidence type="ECO:0000259" key="1">
    <source>
        <dbReference type="PROSITE" id="PS50994"/>
    </source>
</evidence>
<sequence>MRSLTFEICVLRVVFFLVGNKMHKAFPLPGESSHWKYKFPLAVEGVPTARRMEIPLPGVCTAMMKKLPTRGHHSANLTVKKVFDSGFFWPTIYKDAHEFVKNCDSCQRQGKISQRDEMPQNSIQIYEIFDVWGIDFMVPFPSSRGNKYILVVVDYLSKWVEAKALPINDGRVVCKFLKSLFARFGSPRAIISDRGTHFCNDQFAKVMLKYGVTHRLSTAYHPQTSGQIEVSNRGLKRILERTIGENRASWSNSPLPFSSWDLFRTLNLFSLSLIPSLSVPSSSSRSNSPLPFSSWDLFRTLNLFSLSLIPSLSVPSSSSSELKCKALADLGASINLMSLSLWKKLGLPELISTRMTLELANRAICTPTGIARDVFVPVGKFTFPADFVIVDYESDPRVPLILGRPFLRTDRALIDVHGEEMILHDGDERLTLNIKHNTASYSNHPHRESANLINSFNVSSEHFLEISVSNQQSEIEFLLYPGKDSSLKYSSIQTDLANLDDYFVDPIPEMFTEEHTPDYSSPPKFDVYLDDFLENESYANNFYDDPFDSEGEKIKESKLLMDELDLPCDSLPYSESDLFNSQDFSRVDDLPSPDNEDKDFEPPFCAPLFFKDVPKSRMLLPFLTENKEKVFKQGIYTSGKVHSCSLPELSHPGYHVFKVNQDYPDCEVFRALSFLFTRASHPQLHFRNPVSKSYRLAFSFGIPNKRP</sequence>
<dbReference type="Pfam" id="PF17921">
    <property type="entry name" value="Integrase_H2C2"/>
    <property type="match status" value="1"/>
</dbReference>
<dbReference type="SUPFAM" id="SSF53098">
    <property type="entry name" value="Ribonuclease H-like"/>
    <property type="match status" value="1"/>
</dbReference>
<comment type="caution">
    <text evidence="2">The sequence shown here is derived from an EMBL/GenBank/DDBJ whole genome shotgun (WGS) entry which is preliminary data.</text>
</comment>
<dbReference type="Gene3D" id="3.30.420.10">
    <property type="entry name" value="Ribonuclease H-like superfamily/Ribonuclease H"/>
    <property type="match status" value="1"/>
</dbReference>
<dbReference type="SUPFAM" id="SSF50630">
    <property type="entry name" value="Acid proteases"/>
    <property type="match status" value="1"/>
</dbReference>
<proteinExistence type="predicted"/>
<dbReference type="InterPro" id="IPR021109">
    <property type="entry name" value="Peptidase_aspartic_dom_sf"/>
</dbReference>
<dbReference type="InterPro" id="IPR012337">
    <property type="entry name" value="RNaseH-like_sf"/>
</dbReference>
<dbReference type="GO" id="GO:0015074">
    <property type="term" value="P:DNA integration"/>
    <property type="evidence" value="ECO:0007669"/>
    <property type="project" value="InterPro"/>
</dbReference>
<keyword evidence="2" id="KW-0548">Nucleotidyltransferase</keyword>